<dbReference type="EMBL" id="JACEIK010001547">
    <property type="protein sequence ID" value="MCD7470318.1"/>
    <property type="molecule type" value="Genomic_DNA"/>
</dbReference>
<organism evidence="2 3">
    <name type="scientific">Datura stramonium</name>
    <name type="common">Jimsonweed</name>
    <name type="synonym">Common thornapple</name>
    <dbReference type="NCBI Taxonomy" id="4076"/>
    <lineage>
        <taxon>Eukaryota</taxon>
        <taxon>Viridiplantae</taxon>
        <taxon>Streptophyta</taxon>
        <taxon>Embryophyta</taxon>
        <taxon>Tracheophyta</taxon>
        <taxon>Spermatophyta</taxon>
        <taxon>Magnoliopsida</taxon>
        <taxon>eudicotyledons</taxon>
        <taxon>Gunneridae</taxon>
        <taxon>Pentapetalae</taxon>
        <taxon>asterids</taxon>
        <taxon>lamiids</taxon>
        <taxon>Solanales</taxon>
        <taxon>Solanaceae</taxon>
        <taxon>Solanoideae</taxon>
        <taxon>Datureae</taxon>
        <taxon>Datura</taxon>
    </lineage>
</organism>
<dbReference type="InterPro" id="IPR003409">
    <property type="entry name" value="MORN"/>
</dbReference>
<name>A0ABS8TGL8_DATST</name>
<evidence type="ECO:0000313" key="2">
    <source>
        <dbReference type="EMBL" id="MCD7470318.1"/>
    </source>
</evidence>
<proteinExistence type="predicted"/>
<reference evidence="2 3" key="1">
    <citation type="journal article" date="2021" name="BMC Genomics">
        <title>Datura genome reveals duplications of psychoactive alkaloid biosynthetic genes and high mutation rate following tissue culture.</title>
        <authorList>
            <person name="Rajewski A."/>
            <person name="Carter-House D."/>
            <person name="Stajich J."/>
            <person name="Litt A."/>
        </authorList>
    </citation>
    <scope>NUCLEOTIDE SEQUENCE [LARGE SCALE GENOMIC DNA]</scope>
    <source>
        <strain evidence="2">AR-01</strain>
    </source>
</reference>
<gene>
    <name evidence="2" type="ORF">HAX54_010052</name>
</gene>
<dbReference type="Gene3D" id="2.20.110.10">
    <property type="entry name" value="Histone H3 K4-specific methyltransferase SET7/9 N-terminal domain"/>
    <property type="match status" value="1"/>
</dbReference>
<dbReference type="SUPFAM" id="SSF82185">
    <property type="entry name" value="Histone H3 K4-specific methyltransferase SET7/9 N-terminal domain"/>
    <property type="match status" value="1"/>
</dbReference>
<comment type="caution">
    <text evidence="2">The sequence shown here is derived from an EMBL/GenBank/DDBJ whole genome shotgun (WGS) entry which is preliminary data.</text>
</comment>
<keyword evidence="3" id="KW-1185">Reference proteome</keyword>
<accession>A0ABS8TGL8</accession>
<dbReference type="Proteomes" id="UP000823775">
    <property type="component" value="Unassembled WGS sequence"/>
</dbReference>
<keyword evidence="1" id="KW-0677">Repeat</keyword>
<dbReference type="PANTHER" id="PTHR43215:SF13">
    <property type="entry name" value="PROTEIN TIC 100"/>
    <property type="match status" value="1"/>
</dbReference>
<evidence type="ECO:0000256" key="1">
    <source>
        <dbReference type="ARBA" id="ARBA00022737"/>
    </source>
</evidence>
<dbReference type="Pfam" id="PF02493">
    <property type="entry name" value="MORN"/>
    <property type="match status" value="2"/>
</dbReference>
<sequence length="114" mass="13579">MEEEDERYTYYEDLFDFLRTPEKWREWDLKEFWADAPVEMTKPSVIEELDRIEEFLNWVSFIFADGSSYEGTVWDDLAHGKGVYVAEQGLVRYEGEWLQNNMEGHGVVEVEIPT</sequence>
<evidence type="ECO:0000313" key="3">
    <source>
        <dbReference type="Proteomes" id="UP000823775"/>
    </source>
</evidence>
<protein>
    <submittedName>
        <fullName evidence="2">Uncharacterized protein</fullName>
    </submittedName>
</protein>
<dbReference type="PANTHER" id="PTHR43215">
    <property type="entry name" value="RADIAL SPOKE HEAD 1 HOMOLOG"/>
    <property type="match status" value="1"/>
</dbReference>